<keyword evidence="2" id="KW-1185">Reference proteome</keyword>
<sequence>MIESADEIEAKKKIRNETINNLNWTPQEKLFRQKPKFRSKTLKGYQVPISKAILIKFKRSCFGTYLDSFNCKQHQDKFLNDNKLNITKWDIKNFTSVEMNIFNENNNASDNLFSLLIKAVKETDCITWSFLYSHLCTLRMVDFHITVLDKDLLNFKNLQVLVISNNWVTDIHGKYLPRKLQFLESYANEVSNLENLCKNPPGNLLHIGLGRNKLTDGK</sequence>
<dbReference type="Gene3D" id="3.80.10.10">
    <property type="entry name" value="Ribonuclease Inhibitor"/>
    <property type="match status" value="1"/>
</dbReference>
<dbReference type="AlphaFoldDB" id="A0A8K0CP24"/>
<accession>A0A8K0CP24</accession>
<dbReference type="InterPro" id="IPR032675">
    <property type="entry name" value="LRR_dom_sf"/>
</dbReference>
<dbReference type="SUPFAM" id="SSF52058">
    <property type="entry name" value="L domain-like"/>
    <property type="match status" value="1"/>
</dbReference>
<comment type="caution">
    <text evidence="1">The sequence shown here is derived from an EMBL/GenBank/DDBJ whole genome shotgun (WGS) entry which is preliminary data.</text>
</comment>
<gene>
    <name evidence="1" type="ORF">ILUMI_18200</name>
</gene>
<organism evidence="1 2">
    <name type="scientific">Ignelater luminosus</name>
    <name type="common">Cucubano</name>
    <name type="synonym">Pyrophorus luminosus</name>
    <dbReference type="NCBI Taxonomy" id="2038154"/>
    <lineage>
        <taxon>Eukaryota</taxon>
        <taxon>Metazoa</taxon>
        <taxon>Ecdysozoa</taxon>
        <taxon>Arthropoda</taxon>
        <taxon>Hexapoda</taxon>
        <taxon>Insecta</taxon>
        <taxon>Pterygota</taxon>
        <taxon>Neoptera</taxon>
        <taxon>Endopterygota</taxon>
        <taxon>Coleoptera</taxon>
        <taxon>Polyphaga</taxon>
        <taxon>Elateriformia</taxon>
        <taxon>Elateroidea</taxon>
        <taxon>Elateridae</taxon>
        <taxon>Agrypninae</taxon>
        <taxon>Pyrophorini</taxon>
        <taxon>Ignelater</taxon>
    </lineage>
</organism>
<dbReference type="EMBL" id="VTPC01080774">
    <property type="protein sequence ID" value="KAF2887973.1"/>
    <property type="molecule type" value="Genomic_DNA"/>
</dbReference>
<evidence type="ECO:0000313" key="1">
    <source>
        <dbReference type="EMBL" id="KAF2887973.1"/>
    </source>
</evidence>
<proteinExistence type="predicted"/>
<protein>
    <submittedName>
        <fullName evidence="1">Uncharacterized protein</fullName>
    </submittedName>
</protein>
<dbReference type="OrthoDB" id="676979at2759"/>
<name>A0A8K0CP24_IGNLU</name>
<evidence type="ECO:0000313" key="2">
    <source>
        <dbReference type="Proteomes" id="UP000801492"/>
    </source>
</evidence>
<reference evidence="1" key="1">
    <citation type="submission" date="2019-08" db="EMBL/GenBank/DDBJ databases">
        <title>The genome of the North American firefly Photinus pyralis.</title>
        <authorList>
            <consortium name="Photinus pyralis genome working group"/>
            <person name="Fallon T.R."/>
            <person name="Sander Lower S.E."/>
            <person name="Weng J.-K."/>
        </authorList>
    </citation>
    <scope>NUCLEOTIDE SEQUENCE</scope>
    <source>
        <strain evidence="1">TRF0915ILg1</strain>
        <tissue evidence="1">Whole body</tissue>
    </source>
</reference>
<dbReference type="Proteomes" id="UP000801492">
    <property type="component" value="Unassembled WGS sequence"/>
</dbReference>